<keyword evidence="3" id="KW-1185">Reference proteome</keyword>
<dbReference type="EC" id="6.3.1.14" evidence="2"/>
<dbReference type="RefSeq" id="WP_354662276.1">
    <property type="nucleotide sequence ID" value="NZ_JBEXAC010000002.1"/>
</dbReference>
<organism evidence="2 3">
    <name type="scientific">Chitinophaga defluvii</name>
    <dbReference type="NCBI Taxonomy" id="3163343"/>
    <lineage>
        <taxon>Bacteria</taxon>
        <taxon>Pseudomonadati</taxon>
        <taxon>Bacteroidota</taxon>
        <taxon>Chitinophagia</taxon>
        <taxon>Chitinophagales</taxon>
        <taxon>Chitinophagaceae</taxon>
        <taxon>Chitinophaga</taxon>
    </lineage>
</organism>
<dbReference type="PIRSF" id="PIRSF039123">
    <property type="entry name" value="Diphthamide_synthase"/>
    <property type="match status" value="1"/>
</dbReference>
<evidence type="ECO:0000259" key="1">
    <source>
        <dbReference type="Pfam" id="PF01902"/>
    </source>
</evidence>
<dbReference type="Gene3D" id="3.90.1490.10">
    <property type="entry name" value="putative n-type atp pyrophosphatase, domain 2"/>
    <property type="match status" value="1"/>
</dbReference>
<name>A0ABV2T9P3_9BACT</name>
<feature type="domain" description="Diphthamide synthase" evidence="1">
    <location>
        <begin position="4"/>
        <end position="200"/>
    </location>
</feature>
<sequence length="242" mass="27806">MKPAFMNWSSGKDACFALWQLQQQREYDIRYLFTTLNAAHKRVSMHGVRESLLDEQARQIGIPLKKAFLNEHAAMEEYNDLMRQQMAGMLAEDIRYAVFGDIFLEDLKQYREKQLAQAGLQGIFPLWQQNTRELAENIVSAGFKAIIVCVNTRHLDESFVGRIIDAGFLRDLPPHVDPCGENGEFHSFVFDGPLFKAPVKFIPGETVERTYPAINTSQKGETSQKAPATWDHRFYFKELLEV</sequence>
<evidence type="ECO:0000313" key="2">
    <source>
        <dbReference type="EMBL" id="MET6999713.1"/>
    </source>
</evidence>
<dbReference type="InterPro" id="IPR030662">
    <property type="entry name" value="DPH6/MJ0570"/>
</dbReference>
<reference evidence="2 3" key="1">
    <citation type="submission" date="2024-06" db="EMBL/GenBank/DDBJ databases">
        <title>Chitinophaga defluvii sp. nov., isolated from municipal sewage.</title>
        <authorList>
            <person name="Zhang L."/>
        </authorList>
    </citation>
    <scope>NUCLEOTIDE SEQUENCE [LARGE SCALE GENOMIC DNA]</scope>
    <source>
        <strain evidence="2 3">H8</strain>
    </source>
</reference>
<dbReference type="GO" id="GO:0017178">
    <property type="term" value="F:diphthine-ammonia ligase activity"/>
    <property type="evidence" value="ECO:0007669"/>
    <property type="project" value="UniProtKB-EC"/>
</dbReference>
<comment type="caution">
    <text evidence="2">The sequence shown here is derived from an EMBL/GenBank/DDBJ whole genome shotgun (WGS) entry which is preliminary data.</text>
</comment>
<dbReference type="InterPro" id="IPR002761">
    <property type="entry name" value="Diphthami_syn_dom"/>
</dbReference>
<keyword evidence="2" id="KW-0436">Ligase</keyword>
<dbReference type="CDD" id="cd01994">
    <property type="entry name" value="AANH_PF0828-like"/>
    <property type="match status" value="1"/>
</dbReference>
<dbReference type="EMBL" id="JBEXAC010000002">
    <property type="protein sequence ID" value="MET6999713.1"/>
    <property type="molecule type" value="Genomic_DNA"/>
</dbReference>
<accession>A0ABV2T9P3</accession>
<dbReference type="Pfam" id="PF01902">
    <property type="entry name" value="Diphthami_syn_2"/>
    <property type="match status" value="1"/>
</dbReference>
<gene>
    <name evidence="2" type="ORF">ABR189_20150</name>
</gene>
<evidence type="ECO:0000313" key="3">
    <source>
        <dbReference type="Proteomes" id="UP001549749"/>
    </source>
</evidence>
<proteinExistence type="predicted"/>
<dbReference type="SUPFAM" id="SSF52402">
    <property type="entry name" value="Adenine nucleotide alpha hydrolases-like"/>
    <property type="match status" value="1"/>
</dbReference>
<dbReference type="NCBIfam" id="TIGR00290">
    <property type="entry name" value="MJ0570_dom"/>
    <property type="match status" value="1"/>
</dbReference>
<dbReference type="InterPro" id="IPR014729">
    <property type="entry name" value="Rossmann-like_a/b/a_fold"/>
</dbReference>
<protein>
    <submittedName>
        <fullName evidence="2">Diphthine--ammonia ligase</fullName>
        <ecNumber evidence="2">6.3.1.14</ecNumber>
    </submittedName>
</protein>
<dbReference type="Proteomes" id="UP001549749">
    <property type="component" value="Unassembled WGS sequence"/>
</dbReference>
<dbReference type="Gene3D" id="3.40.50.620">
    <property type="entry name" value="HUPs"/>
    <property type="match status" value="1"/>
</dbReference>